<gene>
    <name evidence="1" type="ORF">CWB98_18880</name>
</gene>
<evidence type="ECO:0000313" key="1">
    <source>
        <dbReference type="EMBL" id="TMP33851.1"/>
    </source>
</evidence>
<protein>
    <submittedName>
        <fullName evidence="1">Uncharacterized protein</fullName>
    </submittedName>
</protein>
<sequence>MQIPETKVSNTLFAFYDLSQNLACYDVLYFCALANLERIKRNLQHIQFIIVPNKSLSCEDLGFNVFHEGDDLIWRIEKILQGVMTCVINNIGCTILPYKESAQYYSDAPNTYPDNFIPGNSRNRVSSKVLNTLCESHDLTYLKAPKPAHEIVYSFLKQKANNKKIVTLTLRECSSHSKRNSNVVEWMKFATYLQENGYFPVIIRDSYKAHLEYGCDFDQFTCMPLASMDFKIRLALYEQAFVNMSISNGPTVAYNFITNCPAITFMKVDDNIPAIATSTFEKAEVELGKDLKFRASNLQKLIWKEDTFENIKASFSDLVPHI</sequence>
<dbReference type="AlphaFoldDB" id="A0A5S3WWY6"/>
<organism evidence="1 2">
    <name type="scientific">Pseudoalteromonas rubra</name>
    <dbReference type="NCBI Taxonomy" id="43658"/>
    <lineage>
        <taxon>Bacteria</taxon>
        <taxon>Pseudomonadati</taxon>
        <taxon>Pseudomonadota</taxon>
        <taxon>Gammaproteobacteria</taxon>
        <taxon>Alteromonadales</taxon>
        <taxon>Pseudoalteromonadaceae</taxon>
        <taxon>Pseudoalteromonas</taxon>
    </lineage>
</organism>
<reference evidence="1 2" key="1">
    <citation type="submission" date="2018-01" db="EMBL/GenBank/DDBJ databases">
        <authorList>
            <person name="Paulsen S."/>
            <person name="Gram L.K."/>
        </authorList>
    </citation>
    <scope>NUCLEOTIDE SEQUENCE [LARGE SCALE GENOMIC DNA]</scope>
    <source>
        <strain evidence="1 2">S2599</strain>
    </source>
</reference>
<accession>A0A5S3WWY6</accession>
<proteinExistence type="predicted"/>
<comment type="caution">
    <text evidence="1">The sequence shown here is derived from an EMBL/GenBank/DDBJ whole genome shotgun (WGS) entry which is preliminary data.</text>
</comment>
<dbReference type="EMBL" id="PNCJ01000034">
    <property type="protein sequence ID" value="TMP33851.1"/>
    <property type="molecule type" value="Genomic_DNA"/>
</dbReference>
<reference evidence="2" key="2">
    <citation type="submission" date="2019-06" db="EMBL/GenBank/DDBJ databases">
        <title>Co-occurence of chitin degradation, pigmentation and bioactivity in marine Pseudoalteromonas.</title>
        <authorList>
            <person name="Sonnenschein E.C."/>
            <person name="Bech P.K."/>
        </authorList>
    </citation>
    <scope>NUCLEOTIDE SEQUENCE [LARGE SCALE GENOMIC DNA]</scope>
    <source>
        <strain evidence="2">S2599</strain>
    </source>
</reference>
<dbReference type="Proteomes" id="UP000306719">
    <property type="component" value="Unassembled WGS sequence"/>
</dbReference>
<evidence type="ECO:0000313" key="2">
    <source>
        <dbReference type="Proteomes" id="UP000306719"/>
    </source>
</evidence>
<name>A0A5S3WWY6_9GAMM</name>